<reference evidence="2" key="1">
    <citation type="submission" date="2015-04" db="UniProtKB">
        <authorList>
            <consortium name="EnsemblPlants"/>
        </authorList>
    </citation>
    <scope>IDENTIFICATION</scope>
</reference>
<sequence>MAPSFSIREYAASMRGTAASRHPALSAAGDFPPMPIRRFRWWVDELHAAVSRRSSPAAAAAVARKNSKRSVSDLFAATGEAPAMDSRRRKKPRSQEDDDGVEKMKKKGIFISSSTPNAPKNVGTEGMRRIGVNEKPAAVHERQKHINIENMKMCDFEIWKPENSAKVPKNSILRKHTKRSSFTVSINKEKCSNLKGSEAIELSHKLGKHVTFSGVDDIHIRNKLSSTLPQLQNHCNVYSDKSNEADRLVSAKISSHENKEASGRDIYDRWTSESSGAKDPINLIDLNRTLPGIPDFNGAFISGSEVPDLEHTENATSDLQIPGDVREEAVLKHNQDLHSKSSRSQCELNSCDLGRIINLRSIASLLPDEAINISDRGMMGHPLNSTEVNKFYADYERSSVRDDTMEGKAPYILPQHTVQYTSQFTENWYTNMNLGNFHHAGREFSSCPCENQLNSEKPMLHSEINVQHEHAVMSQRTMRLMGKDLTVSTTGGKCIGETAKVHVNSSVSCHHTTNIFLELPRQGHPFLSLQSRSFSNIQVDAPSTSHDYVGYKMHNLKRRFLEADVFSGNGIECEDRLRDFSYLHCGQNALAGFSPQGGKYNTRSDQNSLSATTFLPTFIPHAKQSAVYRANSTWKHNPYPANLLVHPPDGTNFRKDQNQIIRGVAEIPSSVNTMSRDTVWKTRKIDVDNSNISSGVRSGPVKLRPGAKHVLEPRQDTDDGNYPPMGGNILSGQTKSHRKFAVLEPCEKRTQLIWEVLTFASTHQALHPSSLLQQNPGGKLPFPYNKYLEV</sequence>
<name>A0A0D9ZVI3_9ORYZ</name>
<reference evidence="2" key="2">
    <citation type="submission" date="2018-05" db="EMBL/GenBank/DDBJ databases">
        <title>OgluRS3 (Oryza glumaepatula Reference Sequence Version 3).</title>
        <authorList>
            <person name="Zhang J."/>
            <person name="Kudrna D."/>
            <person name="Lee S."/>
            <person name="Talag J."/>
            <person name="Welchert J."/>
            <person name="Wing R.A."/>
        </authorList>
    </citation>
    <scope>NUCLEOTIDE SEQUENCE [LARGE SCALE GENOMIC DNA]</scope>
</reference>
<proteinExistence type="predicted"/>
<dbReference type="HOGENOM" id="CLU_011950_2_0_1"/>
<protein>
    <submittedName>
        <fullName evidence="2">Uncharacterized protein</fullName>
    </submittedName>
</protein>
<dbReference type="Gramene" id="OGLUM05G06910.1">
    <property type="protein sequence ID" value="OGLUM05G06910.1"/>
    <property type="gene ID" value="OGLUM05G06910"/>
</dbReference>
<accession>A0A0D9ZVI3</accession>
<evidence type="ECO:0000256" key="1">
    <source>
        <dbReference type="SAM" id="MobiDB-lite"/>
    </source>
</evidence>
<keyword evidence="3" id="KW-1185">Reference proteome</keyword>
<dbReference type="Proteomes" id="UP000026961">
    <property type="component" value="Chromosome 5"/>
</dbReference>
<dbReference type="AlphaFoldDB" id="A0A0D9ZVI3"/>
<dbReference type="eggNOG" id="ENOG502QU5G">
    <property type="taxonomic scope" value="Eukaryota"/>
</dbReference>
<evidence type="ECO:0000313" key="2">
    <source>
        <dbReference type="EnsemblPlants" id="OGLUM05G06910.1"/>
    </source>
</evidence>
<dbReference type="EnsemblPlants" id="OGLUM05G06910.1">
    <property type="protein sequence ID" value="OGLUM05G06910.1"/>
    <property type="gene ID" value="OGLUM05G06910"/>
</dbReference>
<dbReference type="PANTHER" id="PTHR36892">
    <property type="entry name" value="OS01G0201800 PROTEIN"/>
    <property type="match status" value="1"/>
</dbReference>
<feature type="region of interest" description="Disordered" evidence="1">
    <location>
        <begin position="73"/>
        <end position="104"/>
    </location>
</feature>
<evidence type="ECO:0000313" key="3">
    <source>
        <dbReference type="Proteomes" id="UP000026961"/>
    </source>
</evidence>
<organism evidence="2">
    <name type="scientific">Oryza glumipatula</name>
    <dbReference type="NCBI Taxonomy" id="40148"/>
    <lineage>
        <taxon>Eukaryota</taxon>
        <taxon>Viridiplantae</taxon>
        <taxon>Streptophyta</taxon>
        <taxon>Embryophyta</taxon>
        <taxon>Tracheophyta</taxon>
        <taxon>Spermatophyta</taxon>
        <taxon>Magnoliopsida</taxon>
        <taxon>Liliopsida</taxon>
        <taxon>Poales</taxon>
        <taxon>Poaceae</taxon>
        <taxon>BOP clade</taxon>
        <taxon>Oryzoideae</taxon>
        <taxon>Oryzeae</taxon>
        <taxon>Oryzinae</taxon>
        <taxon>Oryza</taxon>
    </lineage>
</organism>
<dbReference type="PANTHER" id="PTHR36892:SF10">
    <property type="entry name" value="OS01G0201900 PROTEIN"/>
    <property type="match status" value="1"/>
</dbReference>